<evidence type="ECO:0000256" key="2">
    <source>
        <dbReference type="ARBA" id="ARBA00009152"/>
    </source>
</evidence>
<dbReference type="CDD" id="cd12110">
    <property type="entry name" value="PHP_HisPPase_Hisj_like"/>
    <property type="match status" value="1"/>
</dbReference>
<evidence type="ECO:0000256" key="1">
    <source>
        <dbReference type="ARBA" id="ARBA00004970"/>
    </source>
</evidence>
<dbReference type="InterPro" id="IPR003141">
    <property type="entry name" value="Pol/His_phosphatase_N"/>
</dbReference>
<evidence type="ECO:0000256" key="5">
    <source>
        <dbReference type="ARBA" id="ARBA00022801"/>
    </source>
</evidence>
<dbReference type="EMBL" id="BLVO01000013">
    <property type="protein sequence ID" value="GFM34365.1"/>
    <property type="molecule type" value="Genomic_DNA"/>
</dbReference>
<dbReference type="UniPathway" id="UPA00031">
    <property type="reaction ID" value="UER00013"/>
</dbReference>
<keyword evidence="5 8" id="KW-0378">Hydrolase</keyword>
<organism evidence="10 11">
    <name type="scientific">Desulfovibrio subterraneus</name>
    <dbReference type="NCBI Taxonomy" id="2718620"/>
    <lineage>
        <taxon>Bacteria</taxon>
        <taxon>Pseudomonadati</taxon>
        <taxon>Thermodesulfobacteriota</taxon>
        <taxon>Desulfovibrionia</taxon>
        <taxon>Desulfovibrionales</taxon>
        <taxon>Desulfovibrionaceae</taxon>
        <taxon>Desulfovibrio</taxon>
    </lineage>
</organism>
<feature type="domain" description="Polymerase/histidinol phosphatase N-terminal" evidence="9">
    <location>
        <begin position="4"/>
        <end position="89"/>
    </location>
</feature>
<evidence type="ECO:0000256" key="3">
    <source>
        <dbReference type="ARBA" id="ARBA00013085"/>
    </source>
</evidence>
<comment type="catalytic activity">
    <reaction evidence="7 8">
        <text>L-histidinol phosphate + H2O = L-histidinol + phosphate</text>
        <dbReference type="Rhea" id="RHEA:14465"/>
        <dbReference type="ChEBI" id="CHEBI:15377"/>
        <dbReference type="ChEBI" id="CHEBI:43474"/>
        <dbReference type="ChEBI" id="CHEBI:57699"/>
        <dbReference type="ChEBI" id="CHEBI:57980"/>
        <dbReference type="EC" id="3.1.3.15"/>
    </reaction>
</comment>
<name>A0A7J0BMM2_9BACT</name>
<gene>
    <name evidence="10" type="ORF">DSM101010T_27300</name>
</gene>
<dbReference type="Proteomes" id="UP000503840">
    <property type="component" value="Unassembled WGS sequence"/>
</dbReference>
<evidence type="ECO:0000313" key="10">
    <source>
        <dbReference type="EMBL" id="GFM34365.1"/>
    </source>
</evidence>
<dbReference type="SUPFAM" id="SSF89550">
    <property type="entry name" value="PHP domain-like"/>
    <property type="match status" value="1"/>
</dbReference>
<comment type="pathway">
    <text evidence="1 8">Amino-acid biosynthesis; L-histidine biosynthesis; L-histidine from 5-phospho-alpha-D-ribose 1-diphosphate: step 8/9.</text>
</comment>
<evidence type="ECO:0000256" key="7">
    <source>
        <dbReference type="ARBA" id="ARBA00049158"/>
    </source>
</evidence>
<dbReference type="SMART" id="SM00481">
    <property type="entry name" value="POLIIIAc"/>
    <property type="match status" value="1"/>
</dbReference>
<evidence type="ECO:0000259" key="9">
    <source>
        <dbReference type="SMART" id="SM00481"/>
    </source>
</evidence>
<dbReference type="PANTHER" id="PTHR21039">
    <property type="entry name" value="HISTIDINOL PHOSPHATASE-RELATED"/>
    <property type="match status" value="1"/>
</dbReference>
<dbReference type="InterPro" id="IPR004013">
    <property type="entry name" value="PHP_dom"/>
</dbReference>
<dbReference type="GO" id="GO:0004401">
    <property type="term" value="F:histidinol-phosphatase activity"/>
    <property type="evidence" value="ECO:0007669"/>
    <property type="project" value="UniProtKB-UniRule"/>
</dbReference>
<accession>A0A7J0BMM2</accession>
<dbReference type="InterPro" id="IPR016195">
    <property type="entry name" value="Pol/histidinol_Pase-like"/>
</dbReference>
<dbReference type="EC" id="3.1.3.15" evidence="3 8"/>
<evidence type="ECO:0000256" key="6">
    <source>
        <dbReference type="ARBA" id="ARBA00023102"/>
    </source>
</evidence>
<dbReference type="GO" id="GO:0005737">
    <property type="term" value="C:cytoplasm"/>
    <property type="evidence" value="ECO:0007669"/>
    <property type="project" value="TreeGrafter"/>
</dbReference>
<dbReference type="Gene3D" id="3.20.20.140">
    <property type="entry name" value="Metal-dependent hydrolases"/>
    <property type="match status" value="1"/>
</dbReference>
<sequence>MITVDTHIHTLFSHGKATVQEMYAAARDKGMTVFGFSEHSPRPEGFDYPTDYKAKLTAAWPEYIRQVSDLKSNNDGIKVLLGIEMDWTTGQDAYIRQKLAADPFDYVIAGIHFLGTWGFDYKADDWAEWTEAECHARYETFFESMIDVAKTGLFNIIAHPDIIKIFSVDVFRSWIGTSKAQEAVRTALCAVKDAGMAMEVSSAGLRKMCKEIYPGPYLMETAKAIGLPLSFGSDAHSTASVGYAFDQLTEYAHAYGYTQSVYFENRTMQVRSFLP</sequence>
<keyword evidence="4 8" id="KW-0028">Amino-acid biosynthesis</keyword>
<dbReference type="AlphaFoldDB" id="A0A7J0BMM2"/>
<dbReference type="NCBIfam" id="TIGR01856">
    <property type="entry name" value="hisJ_fam"/>
    <property type="match status" value="1"/>
</dbReference>
<dbReference type="GO" id="GO:0000105">
    <property type="term" value="P:L-histidine biosynthetic process"/>
    <property type="evidence" value="ECO:0007669"/>
    <property type="project" value="UniProtKB-UniRule"/>
</dbReference>
<dbReference type="PANTHER" id="PTHR21039:SF0">
    <property type="entry name" value="HISTIDINOL-PHOSPHATASE"/>
    <property type="match status" value="1"/>
</dbReference>
<reference evidence="10 11" key="1">
    <citation type="submission" date="2020-05" db="EMBL/GenBank/DDBJ databases">
        <title>Draft genome sequence of Desulfovibrio sp. strain HN2T.</title>
        <authorList>
            <person name="Ueno A."/>
            <person name="Tamazawa S."/>
            <person name="Tamamura S."/>
            <person name="Murakami T."/>
            <person name="Kiyama T."/>
            <person name="Inomata H."/>
            <person name="Amano Y."/>
            <person name="Miyakawa K."/>
            <person name="Tamaki H."/>
            <person name="Naganuma T."/>
            <person name="Kaneko K."/>
        </authorList>
    </citation>
    <scope>NUCLEOTIDE SEQUENCE [LARGE SCALE GENOMIC DNA]</scope>
    <source>
        <strain evidence="10 11">HN2</strain>
    </source>
</reference>
<dbReference type="Pfam" id="PF02811">
    <property type="entry name" value="PHP"/>
    <property type="match status" value="1"/>
</dbReference>
<protein>
    <recommendedName>
        <fullName evidence="3 8">Histidinol-phosphatase</fullName>
        <shortName evidence="8">HolPase</shortName>
        <ecNumber evidence="3 8">3.1.3.15</ecNumber>
    </recommendedName>
</protein>
<keyword evidence="6 8" id="KW-0368">Histidine biosynthesis</keyword>
<dbReference type="RefSeq" id="WP_174405964.1">
    <property type="nucleotide sequence ID" value="NZ_BLVO01000013.1"/>
</dbReference>
<evidence type="ECO:0000256" key="4">
    <source>
        <dbReference type="ARBA" id="ARBA00022605"/>
    </source>
</evidence>
<dbReference type="InterPro" id="IPR010140">
    <property type="entry name" value="Histidinol_P_phosphatase_HisJ"/>
</dbReference>
<evidence type="ECO:0000256" key="8">
    <source>
        <dbReference type="RuleBase" id="RU366003"/>
    </source>
</evidence>
<comment type="caution">
    <text evidence="10">The sequence shown here is derived from an EMBL/GenBank/DDBJ whole genome shotgun (WGS) entry which is preliminary data.</text>
</comment>
<comment type="similarity">
    <text evidence="2 8">Belongs to the PHP hydrolase family. HisK subfamily.</text>
</comment>
<proteinExistence type="inferred from homology"/>
<keyword evidence="11" id="KW-1185">Reference proteome</keyword>
<evidence type="ECO:0000313" key="11">
    <source>
        <dbReference type="Proteomes" id="UP000503840"/>
    </source>
</evidence>